<dbReference type="Proteomes" id="UP000585507">
    <property type="component" value="Unassembled WGS sequence"/>
</dbReference>
<dbReference type="RefSeq" id="WP_018327697.1">
    <property type="nucleotide sequence ID" value="NZ_JACHBK010000010.1"/>
</dbReference>
<dbReference type="EMBL" id="JACHBK010000010">
    <property type="protein sequence ID" value="MBB5537567.1"/>
    <property type="molecule type" value="Genomic_DNA"/>
</dbReference>
<sequence length="78" mass="8626">MLTTLTIVSLDQGKIYSPPPDQVHEVAKAEINSFSGCRQIVPTRKTAGIVFDCLTAPILGLRRTFDRLVSVRGRNERA</sequence>
<evidence type="ECO:0000313" key="2">
    <source>
        <dbReference type="Proteomes" id="UP000585507"/>
    </source>
</evidence>
<accession>A0A7W8UFE9</accession>
<name>A0A7W8UFE9_9HYPH</name>
<reference evidence="1 2" key="1">
    <citation type="submission" date="2020-08" db="EMBL/GenBank/DDBJ databases">
        <title>Genomic Encyclopedia of Type Strains, Phase IV (KMG-V): Genome sequencing to study the core and pangenomes of soil and plant-associated prokaryotes.</title>
        <authorList>
            <person name="Whitman W."/>
        </authorList>
    </citation>
    <scope>NUCLEOTIDE SEQUENCE [LARGE SCALE GENOMIC DNA]</scope>
    <source>
        <strain evidence="1 2">SEMIA 4084</strain>
    </source>
</reference>
<proteinExistence type="predicted"/>
<evidence type="ECO:0000313" key="1">
    <source>
        <dbReference type="EMBL" id="MBB5537567.1"/>
    </source>
</evidence>
<protein>
    <submittedName>
        <fullName evidence="1">Uncharacterized protein</fullName>
    </submittedName>
</protein>
<comment type="caution">
    <text evidence="1">The sequence shown here is derived from an EMBL/GenBank/DDBJ whole genome shotgun (WGS) entry which is preliminary data.</text>
</comment>
<dbReference type="AlphaFoldDB" id="A0A7W8UFE9"/>
<gene>
    <name evidence="1" type="ORF">GGD55_004287</name>
</gene>
<keyword evidence="2" id="KW-1185">Reference proteome</keyword>
<organism evidence="1 2">
    <name type="scientific">Rhizobium giardinii</name>
    <dbReference type="NCBI Taxonomy" id="56731"/>
    <lineage>
        <taxon>Bacteria</taxon>
        <taxon>Pseudomonadati</taxon>
        <taxon>Pseudomonadota</taxon>
        <taxon>Alphaproteobacteria</taxon>
        <taxon>Hyphomicrobiales</taxon>
        <taxon>Rhizobiaceae</taxon>
        <taxon>Rhizobium/Agrobacterium group</taxon>
        <taxon>Rhizobium</taxon>
    </lineage>
</organism>